<evidence type="ECO:0000256" key="1">
    <source>
        <dbReference type="ARBA" id="ARBA00004370"/>
    </source>
</evidence>
<keyword evidence="6" id="KW-1133">Transmembrane helix</keyword>
<feature type="chain" id="PRO_5021211186" evidence="7">
    <location>
        <begin position="24"/>
        <end position="314"/>
    </location>
</feature>
<evidence type="ECO:0000256" key="3">
    <source>
        <dbReference type="ARBA" id="ARBA00022771"/>
    </source>
</evidence>
<dbReference type="PANTHER" id="PTHR46151:SF18">
    <property type="entry name" value="NEP1-INTERACTING PROTEIN-LIKE 2"/>
    <property type="match status" value="1"/>
</dbReference>
<evidence type="ECO:0000256" key="2">
    <source>
        <dbReference type="ARBA" id="ARBA00022723"/>
    </source>
</evidence>
<keyword evidence="2" id="KW-0479">Metal-binding</keyword>
<protein>
    <submittedName>
        <fullName evidence="8">RING/U-box superfamily protein</fullName>
    </submittedName>
</protein>
<organism evidence="8">
    <name type="scientific">Prunus dulcis</name>
    <name type="common">Almond</name>
    <name type="synonym">Amygdalus dulcis</name>
    <dbReference type="NCBI Taxonomy" id="3755"/>
    <lineage>
        <taxon>Eukaryota</taxon>
        <taxon>Viridiplantae</taxon>
        <taxon>Streptophyta</taxon>
        <taxon>Embryophyta</taxon>
        <taxon>Tracheophyta</taxon>
        <taxon>Spermatophyta</taxon>
        <taxon>Magnoliopsida</taxon>
        <taxon>eudicotyledons</taxon>
        <taxon>Gunneridae</taxon>
        <taxon>Pentapetalae</taxon>
        <taxon>rosids</taxon>
        <taxon>fabids</taxon>
        <taxon>Rosales</taxon>
        <taxon>Rosaceae</taxon>
        <taxon>Amygdaloideae</taxon>
        <taxon>Amygdaleae</taxon>
        <taxon>Prunus</taxon>
    </lineage>
</organism>
<name>A0A4Y1RJB9_PRUDU</name>
<evidence type="ECO:0000256" key="6">
    <source>
        <dbReference type="SAM" id="Phobius"/>
    </source>
</evidence>
<keyword evidence="4" id="KW-0862">Zinc</keyword>
<feature type="transmembrane region" description="Helical" evidence="6">
    <location>
        <begin position="98"/>
        <end position="126"/>
    </location>
</feature>
<keyword evidence="5 6" id="KW-0472">Membrane</keyword>
<gene>
    <name evidence="8" type="ORF">Prudu_014989</name>
</gene>
<evidence type="ECO:0000256" key="4">
    <source>
        <dbReference type="ARBA" id="ARBA00022833"/>
    </source>
</evidence>
<sequence>MKLSRIDCFSLIFICVLLCQCHSSVLDLLSSLVPPKISKQAAKFEPLYHLQNLDRLRFVQQKNPTLSFSNPTTFCLYLTVMEPAELQRVGVVQRVPLLIINFVAGALVLLCALAGFFTGGIAGALAGKASDKGVVRGAGLGAVAGAVLSVEILEASRDLLRLGRPGSRRSSLMAEITEELICWRFEEENLAPPEGHTANQWQVTFANLRRDEIYDAFGGSETKGLSRDVLKKLPSHVIVGDTRAAQVVFQREVTSPLVGIARDLKSNYQTPVWYRIYASQGDRRLDCLIVYLYSSDTREDENDEYASELLQDGK</sequence>
<dbReference type="GO" id="GO:0016020">
    <property type="term" value="C:membrane"/>
    <property type="evidence" value="ECO:0007669"/>
    <property type="project" value="UniProtKB-SubCell"/>
</dbReference>
<evidence type="ECO:0000313" key="8">
    <source>
        <dbReference type="EMBL" id="BBH03977.1"/>
    </source>
</evidence>
<reference evidence="8" key="1">
    <citation type="journal article" date="2019" name="Science">
        <title>Mutation of a bHLH transcription factor allowed almond domestication.</title>
        <authorList>
            <person name="Sanchez-Perez R."/>
            <person name="Pavan S."/>
            <person name="Mazzeo R."/>
            <person name="Moldovan C."/>
            <person name="Aiese Cigliano R."/>
            <person name="Del Cueto J."/>
            <person name="Ricciardi F."/>
            <person name="Lotti C."/>
            <person name="Ricciardi L."/>
            <person name="Dicenta F."/>
            <person name="Lopez-Marques R.L."/>
            <person name="Lindberg Moller B."/>
        </authorList>
    </citation>
    <scope>NUCLEOTIDE SEQUENCE</scope>
</reference>
<accession>A0A4Y1RJB9</accession>
<comment type="subcellular location">
    <subcellularLocation>
        <location evidence="1">Membrane</location>
    </subcellularLocation>
</comment>
<feature type="signal peptide" evidence="7">
    <location>
        <begin position="1"/>
        <end position="23"/>
    </location>
</feature>
<dbReference type="AlphaFoldDB" id="A0A4Y1RJB9"/>
<proteinExistence type="predicted"/>
<keyword evidence="6" id="KW-0812">Transmembrane</keyword>
<dbReference type="GO" id="GO:0008270">
    <property type="term" value="F:zinc ion binding"/>
    <property type="evidence" value="ECO:0007669"/>
    <property type="project" value="UniProtKB-KW"/>
</dbReference>
<evidence type="ECO:0000256" key="7">
    <source>
        <dbReference type="SAM" id="SignalP"/>
    </source>
</evidence>
<evidence type="ECO:0000256" key="5">
    <source>
        <dbReference type="ARBA" id="ARBA00023136"/>
    </source>
</evidence>
<dbReference type="EMBL" id="AP019301">
    <property type="protein sequence ID" value="BBH03977.1"/>
    <property type="molecule type" value="Genomic_DNA"/>
</dbReference>
<keyword evidence="7" id="KW-0732">Signal</keyword>
<dbReference type="PANTHER" id="PTHR46151">
    <property type="entry name" value="NEP1-INTERACTING PROTEIN-LIKE 2"/>
    <property type="match status" value="1"/>
</dbReference>
<keyword evidence="3" id="KW-0863">Zinc-finger</keyword>